<organism evidence="5 6">
    <name type="scientific">Pelodictyon phaeoclathratiforme (strain DSM 5477 / BU-1)</name>
    <dbReference type="NCBI Taxonomy" id="324925"/>
    <lineage>
        <taxon>Bacteria</taxon>
        <taxon>Pseudomonadati</taxon>
        <taxon>Chlorobiota</taxon>
        <taxon>Chlorobiia</taxon>
        <taxon>Chlorobiales</taxon>
        <taxon>Chlorobiaceae</taxon>
        <taxon>Chlorobium/Pelodictyon group</taxon>
        <taxon>Pelodictyon</taxon>
    </lineage>
</organism>
<dbReference type="EMBL" id="CP001110">
    <property type="protein sequence ID" value="ACF43727.1"/>
    <property type="molecule type" value="Genomic_DNA"/>
</dbReference>
<dbReference type="PANTHER" id="PTHR33154">
    <property type="entry name" value="TRANSCRIPTIONAL REGULATOR, ARSR FAMILY"/>
    <property type="match status" value="1"/>
</dbReference>
<gene>
    <name evidence="5" type="ordered locus">Ppha_1476</name>
</gene>
<dbReference type="PRINTS" id="PR00778">
    <property type="entry name" value="HTHARSR"/>
</dbReference>
<dbReference type="OrthoDB" id="9800049at2"/>
<dbReference type="PANTHER" id="PTHR33154:SF15">
    <property type="entry name" value="REGULATORY PROTEIN ARSR"/>
    <property type="match status" value="1"/>
</dbReference>
<dbReference type="NCBIfam" id="NF033788">
    <property type="entry name" value="HTH_metalloreg"/>
    <property type="match status" value="1"/>
</dbReference>
<evidence type="ECO:0000256" key="3">
    <source>
        <dbReference type="ARBA" id="ARBA00023163"/>
    </source>
</evidence>
<dbReference type="STRING" id="324925.Ppha_1476"/>
<dbReference type="GO" id="GO:0003677">
    <property type="term" value="F:DNA binding"/>
    <property type="evidence" value="ECO:0007669"/>
    <property type="project" value="UniProtKB-KW"/>
</dbReference>
<keyword evidence="2" id="KW-0238">DNA-binding</keyword>
<proteinExistence type="predicted"/>
<dbReference type="InterPro" id="IPR051081">
    <property type="entry name" value="HTH_MetalResp_TranReg"/>
</dbReference>
<evidence type="ECO:0000313" key="5">
    <source>
        <dbReference type="EMBL" id="ACF43727.1"/>
    </source>
</evidence>
<dbReference type="CDD" id="cd00090">
    <property type="entry name" value="HTH_ARSR"/>
    <property type="match status" value="1"/>
</dbReference>
<sequence length="111" mass="12700">MQRSLLTVEYSGEEESLALFAKALSHPVRVKILTLLASQTCCFTGELTELIPMAQSTISQHLKALLEAGLIQGEINPPKVRYCIHRENWRKAYSVFERYFRPDRVFGCNHC</sequence>
<dbReference type="Proteomes" id="UP000002724">
    <property type="component" value="Chromosome"/>
</dbReference>
<dbReference type="SMART" id="SM00418">
    <property type="entry name" value="HTH_ARSR"/>
    <property type="match status" value="1"/>
</dbReference>
<dbReference type="SUPFAM" id="SSF46785">
    <property type="entry name" value="Winged helix' DNA-binding domain"/>
    <property type="match status" value="1"/>
</dbReference>
<evidence type="ECO:0000256" key="1">
    <source>
        <dbReference type="ARBA" id="ARBA00023015"/>
    </source>
</evidence>
<dbReference type="Pfam" id="PF01022">
    <property type="entry name" value="HTH_5"/>
    <property type="match status" value="1"/>
</dbReference>
<keyword evidence="1" id="KW-0805">Transcription regulation</keyword>
<dbReference type="PROSITE" id="PS50987">
    <property type="entry name" value="HTH_ARSR_2"/>
    <property type="match status" value="1"/>
</dbReference>
<dbReference type="KEGG" id="pph:Ppha_1476"/>
<protein>
    <submittedName>
        <fullName evidence="5">Transcriptional regulator, ArsR family</fullName>
    </submittedName>
</protein>
<keyword evidence="3" id="KW-0804">Transcription</keyword>
<evidence type="ECO:0000256" key="2">
    <source>
        <dbReference type="ARBA" id="ARBA00023125"/>
    </source>
</evidence>
<keyword evidence="6" id="KW-1185">Reference proteome</keyword>
<dbReference type="Gene3D" id="1.10.10.10">
    <property type="entry name" value="Winged helix-like DNA-binding domain superfamily/Winged helix DNA-binding domain"/>
    <property type="match status" value="1"/>
</dbReference>
<feature type="domain" description="HTH arsR-type" evidence="4">
    <location>
        <begin position="9"/>
        <end position="104"/>
    </location>
</feature>
<accession>B4SA31</accession>
<dbReference type="HOGENOM" id="CLU_097806_3_2_10"/>
<dbReference type="AlphaFoldDB" id="B4SA31"/>
<dbReference type="InterPro" id="IPR036390">
    <property type="entry name" value="WH_DNA-bd_sf"/>
</dbReference>
<name>B4SA31_PELPB</name>
<dbReference type="InterPro" id="IPR011991">
    <property type="entry name" value="ArsR-like_HTH"/>
</dbReference>
<dbReference type="RefSeq" id="WP_012508215.1">
    <property type="nucleotide sequence ID" value="NC_011060.1"/>
</dbReference>
<dbReference type="eggNOG" id="COG0640">
    <property type="taxonomic scope" value="Bacteria"/>
</dbReference>
<dbReference type="InterPro" id="IPR001845">
    <property type="entry name" value="HTH_ArsR_DNA-bd_dom"/>
</dbReference>
<reference evidence="5" key="1">
    <citation type="submission" date="2008-06" db="EMBL/GenBank/DDBJ databases">
        <title>Complete sequence of Pelodictyon phaeoclathratiforme BU-1.</title>
        <authorList>
            <consortium name="US DOE Joint Genome Institute"/>
            <person name="Lucas S."/>
            <person name="Copeland A."/>
            <person name="Lapidus A."/>
            <person name="Glavina del Rio T."/>
            <person name="Dalin E."/>
            <person name="Tice H."/>
            <person name="Bruce D."/>
            <person name="Goodwin L."/>
            <person name="Pitluck S."/>
            <person name="Schmutz J."/>
            <person name="Larimer F."/>
            <person name="Land M."/>
            <person name="Hauser L."/>
            <person name="Kyrpides N."/>
            <person name="Mikhailova N."/>
            <person name="Liu Z."/>
            <person name="Li T."/>
            <person name="Zhao F."/>
            <person name="Overmann J."/>
            <person name="Bryant D.A."/>
            <person name="Richardson P."/>
        </authorList>
    </citation>
    <scope>NUCLEOTIDE SEQUENCE [LARGE SCALE GENOMIC DNA]</scope>
    <source>
        <strain evidence="5">BU-1</strain>
    </source>
</reference>
<dbReference type="InterPro" id="IPR036388">
    <property type="entry name" value="WH-like_DNA-bd_sf"/>
</dbReference>
<evidence type="ECO:0000313" key="6">
    <source>
        <dbReference type="Proteomes" id="UP000002724"/>
    </source>
</evidence>
<evidence type="ECO:0000259" key="4">
    <source>
        <dbReference type="PROSITE" id="PS50987"/>
    </source>
</evidence>
<dbReference type="GO" id="GO:0003700">
    <property type="term" value="F:DNA-binding transcription factor activity"/>
    <property type="evidence" value="ECO:0007669"/>
    <property type="project" value="InterPro"/>
</dbReference>